<dbReference type="CDD" id="cd04730">
    <property type="entry name" value="NPD_like"/>
    <property type="match status" value="1"/>
</dbReference>
<organism evidence="4 5">
    <name type="scientific">Dactylosporangium maewongense</name>
    <dbReference type="NCBI Taxonomy" id="634393"/>
    <lineage>
        <taxon>Bacteria</taxon>
        <taxon>Bacillati</taxon>
        <taxon>Actinomycetota</taxon>
        <taxon>Actinomycetes</taxon>
        <taxon>Micromonosporales</taxon>
        <taxon>Micromonosporaceae</taxon>
        <taxon>Dactylosporangium</taxon>
    </lineage>
</organism>
<evidence type="ECO:0000256" key="1">
    <source>
        <dbReference type="ARBA" id="ARBA00022630"/>
    </source>
</evidence>
<dbReference type="Proteomes" id="UP001501470">
    <property type="component" value="Unassembled WGS sequence"/>
</dbReference>
<accession>A0ABN2D1T1</accession>
<keyword evidence="5" id="KW-1185">Reference proteome</keyword>
<protein>
    <submittedName>
        <fullName evidence="4">Enoyl-[acyl-carrier-protein] reductase FabK</fullName>
    </submittedName>
</protein>
<dbReference type="Gene3D" id="3.20.20.70">
    <property type="entry name" value="Aldolase class I"/>
    <property type="match status" value="1"/>
</dbReference>
<proteinExistence type="predicted"/>
<evidence type="ECO:0000256" key="2">
    <source>
        <dbReference type="ARBA" id="ARBA00022643"/>
    </source>
</evidence>
<dbReference type="EMBL" id="BAAAQD010000040">
    <property type="protein sequence ID" value="GAA1568733.1"/>
    <property type="molecule type" value="Genomic_DNA"/>
</dbReference>
<gene>
    <name evidence="4" type="primary">fabK</name>
    <name evidence="4" type="ORF">GCM10009827_108080</name>
</gene>
<dbReference type="SUPFAM" id="SSF51412">
    <property type="entry name" value="Inosine monophosphate dehydrogenase (IMPDH)"/>
    <property type="match status" value="1"/>
</dbReference>
<sequence>MWAAREATPVGCGWGTVRGMGLRTRFTEAFGLTTPIAQAGMAFVGMTPELPVAVSNAGALGSLGVGLMPAAALAQTVAAIQAKTDRPFNVNFITVFTEQAQIDAVCEAGVAVVSFHWGHPPRRWIEQLHGAGVRVFEQLSSVDAAKRAVDDGVDVVVAQGQEAGGHNAATLPVFALVPLVVDAVAPALVLASGGIADGRGVAAALMLGADGAWVGTRFVASGESGAHDGYKSRLLSSDATETVSTSMFGPDMPDFNPMRVLRNRVVREWLDAPPAEADDAPLPVIGETVLGGETVTMHRFSNLVPMRGLTTGDLEEMPLLAGQGVGLVTELRPAAEIIEAMTADAVAMLGRYGGRHEGGHKGGHERGHGG</sequence>
<dbReference type="Pfam" id="PF03060">
    <property type="entry name" value="NMO"/>
    <property type="match status" value="1"/>
</dbReference>
<dbReference type="PANTHER" id="PTHR32332:SF20">
    <property type="entry name" value="2-NITROPROPANE DIOXYGENASE-LIKE PROTEIN"/>
    <property type="match status" value="1"/>
</dbReference>
<name>A0ABN2D1T1_9ACTN</name>
<evidence type="ECO:0000256" key="3">
    <source>
        <dbReference type="ARBA" id="ARBA00023002"/>
    </source>
</evidence>
<dbReference type="PANTHER" id="PTHR32332">
    <property type="entry name" value="2-NITROPROPANE DIOXYGENASE"/>
    <property type="match status" value="1"/>
</dbReference>
<evidence type="ECO:0000313" key="5">
    <source>
        <dbReference type="Proteomes" id="UP001501470"/>
    </source>
</evidence>
<evidence type="ECO:0000313" key="4">
    <source>
        <dbReference type="EMBL" id="GAA1568733.1"/>
    </source>
</evidence>
<reference evidence="4 5" key="1">
    <citation type="journal article" date="2019" name="Int. J. Syst. Evol. Microbiol.">
        <title>The Global Catalogue of Microorganisms (GCM) 10K type strain sequencing project: providing services to taxonomists for standard genome sequencing and annotation.</title>
        <authorList>
            <consortium name="The Broad Institute Genomics Platform"/>
            <consortium name="The Broad Institute Genome Sequencing Center for Infectious Disease"/>
            <person name="Wu L."/>
            <person name="Ma J."/>
        </authorList>
    </citation>
    <scope>NUCLEOTIDE SEQUENCE [LARGE SCALE GENOMIC DNA]</scope>
    <source>
        <strain evidence="4 5">JCM 15933</strain>
    </source>
</reference>
<keyword evidence="1" id="KW-0285">Flavoprotein</keyword>
<keyword evidence="2" id="KW-0288">FMN</keyword>
<comment type="caution">
    <text evidence="4">The sequence shown here is derived from an EMBL/GenBank/DDBJ whole genome shotgun (WGS) entry which is preliminary data.</text>
</comment>
<keyword evidence="3" id="KW-0560">Oxidoreductase</keyword>
<dbReference type="InterPro" id="IPR004136">
    <property type="entry name" value="NMO"/>
</dbReference>
<dbReference type="InterPro" id="IPR013785">
    <property type="entry name" value="Aldolase_TIM"/>
</dbReference>